<evidence type="ECO:0000256" key="1">
    <source>
        <dbReference type="ARBA" id="ARBA00022741"/>
    </source>
</evidence>
<accession>A0A5S9NR44</accession>
<evidence type="ECO:0000313" key="7">
    <source>
        <dbReference type="Proteomes" id="UP000439591"/>
    </source>
</evidence>
<keyword evidence="1" id="KW-0547">Nucleotide-binding</keyword>
<proteinExistence type="predicted"/>
<feature type="domain" description="AMP-dependent synthetase/ligase" evidence="3">
    <location>
        <begin position="13"/>
        <end position="225"/>
    </location>
</feature>
<dbReference type="Pfam" id="PF00501">
    <property type="entry name" value="AMP-binding"/>
    <property type="match status" value="1"/>
</dbReference>
<dbReference type="EMBL" id="CACSIK010000001">
    <property type="protein sequence ID" value="CAA0092952.1"/>
    <property type="molecule type" value="Genomic_DNA"/>
</dbReference>
<protein>
    <submittedName>
        <fullName evidence="4">Long-chain-fatty-acid--CoA ligase FadD15</fullName>
        <ecNumber evidence="4">6.2.1.3</ecNumber>
    </submittedName>
</protein>
<evidence type="ECO:0000313" key="4">
    <source>
        <dbReference type="EMBL" id="CAA0092952.1"/>
    </source>
</evidence>
<reference evidence="6 7" key="1">
    <citation type="submission" date="2019-11" db="EMBL/GenBank/DDBJ databases">
        <authorList>
            <person name="Holert J."/>
        </authorList>
    </citation>
    <scope>NUCLEOTIDE SEQUENCE [LARGE SCALE GENOMIC DNA]</scope>
    <source>
        <strain evidence="5">BC3_2A</strain>
        <strain evidence="4">SB11_1A</strain>
    </source>
</reference>
<name>A0A5S9NR44_9GAMM</name>
<gene>
    <name evidence="4" type="ORF">IHBHHGIJ_02394</name>
    <name evidence="5" type="ORF">KFEGEMFD_02581</name>
</gene>
<dbReference type="Gene3D" id="3.40.50.12780">
    <property type="entry name" value="N-terminal domain of ligase-like"/>
    <property type="match status" value="1"/>
</dbReference>
<evidence type="ECO:0000256" key="2">
    <source>
        <dbReference type="ARBA" id="ARBA00022840"/>
    </source>
</evidence>
<dbReference type="Proteomes" id="UP000435877">
    <property type="component" value="Unassembled WGS sequence"/>
</dbReference>
<evidence type="ECO:0000259" key="3">
    <source>
        <dbReference type="Pfam" id="PF00501"/>
    </source>
</evidence>
<dbReference type="AlphaFoldDB" id="A0A5S9NR44"/>
<evidence type="ECO:0000313" key="6">
    <source>
        <dbReference type="Proteomes" id="UP000435877"/>
    </source>
</evidence>
<dbReference type="PANTHER" id="PTHR43272:SF33">
    <property type="entry name" value="AMP-BINDING DOMAIN-CONTAINING PROTEIN-RELATED"/>
    <property type="match status" value="1"/>
</dbReference>
<keyword evidence="6" id="KW-1185">Reference proteome</keyword>
<dbReference type="SUPFAM" id="SSF56801">
    <property type="entry name" value="Acetyl-CoA synthetase-like"/>
    <property type="match status" value="1"/>
</dbReference>
<keyword evidence="4" id="KW-0436">Ligase</keyword>
<dbReference type="GO" id="GO:0004467">
    <property type="term" value="F:long-chain fatty acid-CoA ligase activity"/>
    <property type="evidence" value="ECO:0007669"/>
    <property type="project" value="UniProtKB-EC"/>
</dbReference>
<dbReference type="EC" id="6.2.1.3" evidence="4"/>
<dbReference type="Proteomes" id="UP000439591">
    <property type="component" value="Unassembled WGS sequence"/>
</dbReference>
<dbReference type="EMBL" id="CACSIM010000004">
    <property type="protein sequence ID" value="CAA0110630.1"/>
    <property type="molecule type" value="Genomic_DNA"/>
</dbReference>
<dbReference type="InterPro" id="IPR000873">
    <property type="entry name" value="AMP-dep_synth/lig_dom"/>
</dbReference>
<dbReference type="GO" id="GO:0005524">
    <property type="term" value="F:ATP binding"/>
    <property type="evidence" value="ECO:0007669"/>
    <property type="project" value="UniProtKB-KW"/>
</dbReference>
<dbReference type="InterPro" id="IPR042099">
    <property type="entry name" value="ANL_N_sf"/>
</dbReference>
<dbReference type="GO" id="GO:0016020">
    <property type="term" value="C:membrane"/>
    <property type="evidence" value="ECO:0007669"/>
    <property type="project" value="TreeGrafter"/>
</dbReference>
<evidence type="ECO:0000313" key="5">
    <source>
        <dbReference type="EMBL" id="CAA0110630.1"/>
    </source>
</evidence>
<sequence length="233" mass="25632">MSAVHPVRQFLNRVESKPNALYLHQAKGGEWTAYTWLDVATQARKIAAGLQSQGYERGDKIAILAKNSAEWIIADIAIAMAGYISVPIYYTAGESTIAYVLEHSASKAIFVGKLDDYSALQAGNPNLPTIGFPYDMVKADIQWNDWLSEFQPLDDVCVPELDDVYTLVYTSGSTGQPKGVVLTGRNLESAASALSVMYSDSGDRVLSYLPMAHITERSLVTMAMTFKYFLMSH</sequence>
<organism evidence="4 6">
    <name type="scientific">Zhongshania aliphaticivorans</name>
    <dbReference type="NCBI Taxonomy" id="1470434"/>
    <lineage>
        <taxon>Bacteria</taxon>
        <taxon>Pseudomonadati</taxon>
        <taxon>Pseudomonadota</taxon>
        <taxon>Gammaproteobacteria</taxon>
        <taxon>Cellvibrionales</taxon>
        <taxon>Spongiibacteraceae</taxon>
        <taxon>Zhongshania</taxon>
    </lineage>
</organism>
<dbReference type="RefSeq" id="WP_200842654.1">
    <property type="nucleotide sequence ID" value="NZ_CACSIK010000001.1"/>
</dbReference>
<dbReference type="PROSITE" id="PS00455">
    <property type="entry name" value="AMP_BINDING"/>
    <property type="match status" value="1"/>
</dbReference>
<keyword evidence="2" id="KW-0067">ATP-binding</keyword>
<dbReference type="PANTHER" id="PTHR43272">
    <property type="entry name" value="LONG-CHAIN-FATTY-ACID--COA LIGASE"/>
    <property type="match status" value="1"/>
</dbReference>
<dbReference type="InterPro" id="IPR020845">
    <property type="entry name" value="AMP-binding_CS"/>
</dbReference>